<comment type="caution">
    <text evidence="2">The sequence shown here is derived from an EMBL/GenBank/DDBJ whole genome shotgun (WGS) entry which is preliminary data.</text>
</comment>
<evidence type="ECO:0000313" key="3">
    <source>
        <dbReference type="Proteomes" id="UP001054889"/>
    </source>
</evidence>
<feature type="compositionally biased region" description="Gly residues" evidence="1">
    <location>
        <begin position="109"/>
        <end position="122"/>
    </location>
</feature>
<dbReference type="AlphaFoldDB" id="A0AAV5DSN0"/>
<organism evidence="2 3">
    <name type="scientific">Eleusine coracana subsp. coracana</name>
    <dbReference type="NCBI Taxonomy" id="191504"/>
    <lineage>
        <taxon>Eukaryota</taxon>
        <taxon>Viridiplantae</taxon>
        <taxon>Streptophyta</taxon>
        <taxon>Embryophyta</taxon>
        <taxon>Tracheophyta</taxon>
        <taxon>Spermatophyta</taxon>
        <taxon>Magnoliopsida</taxon>
        <taxon>Liliopsida</taxon>
        <taxon>Poales</taxon>
        <taxon>Poaceae</taxon>
        <taxon>PACMAD clade</taxon>
        <taxon>Chloridoideae</taxon>
        <taxon>Cynodonteae</taxon>
        <taxon>Eleusininae</taxon>
        <taxon>Eleusine</taxon>
    </lineage>
</organism>
<proteinExistence type="predicted"/>
<reference evidence="2" key="1">
    <citation type="journal article" date="2018" name="DNA Res.">
        <title>Multiple hybrid de novo genome assembly of finger millet, an orphan allotetraploid crop.</title>
        <authorList>
            <person name="Hatakeyama M."/>
            <person name="Aluri S."/>
            <person name="Balachadran M.T."/>
            <person name="Sivarajan S.R."/>
            <person name="Patrignani A."/>
            <person name="Gruter S."/>
            <person name="Poveda L."/>
            <person name="Shimizu-Inatsugi R."/>
            <person name="Baeten J."/>
            <person name="Francoijs K.J."/>
            <person name="Nataraja K.N."/>
            <person name="Reddy Y.A.N."/>
            <person name="Phadnis S."/>
            <person name="Ravikumar R.L."/>
            <person name="Schlapbach R."/>
            <person name="Sreeman S.M."/>
            <person name="Shimizu K.K."/>
        </authorList>
    </citation>
    <scope>NUCLEOTIDE SEQUENCE</scope>
</reference>
<evidence type="ECO:0000256" key="1">
    <source>
        <dbReference type="SAM" id="MobiDB-lite"/>
    </source>
</evidence>
<gene>
    <name evidence="2" type="primary">gb00112</name>
    <name evidence="2" type="ORF">PR202_gb00112</name>
</gene>
<protein>
    <submittedName>
        <fullName evidence="2">Uncharacterized protein</fullName>
    </submittedName>
</protein>
<feature type="region of interest" description="Disordered" evidence="1">
    <location>
        <begin position="92"/>
        <end position="140"/>
    </location>
</feature>
<name>A0AAV5DSN0_ELECO</name>
<reference evidence="2" key="2">
    <citation type="submission" date="2021-12" db="EMBL/GenBank/DDBJ databases">
        <title>Resequencing data analysis of finger millet.</title>
        <authorList>
            <person name="Hatakeyama M."/>
            <person name="Aluri S."/>
            <person name="Balachadran M.T."/>
            <person name="Sivarajan S.R."/>
            <person name="Poveda L."/>
            <person name="Shimizu-Inatsugi R."/>
            <person name="Schlapbach R."/>
            <person name="Sreeman S.M."/>
            <person name="Shimizu K.K."/>
        </authorList>
    </citation>
    <scope>NUCLEOTIDE SEQUENCE</scope>
</reference>
<accession>A0AAV5DSN0</accession>
<feature type="region of interest" description="Disordered" evidence="1">
    <location>
        <begin position="39"/>
        <end position="64"/>
    </location>
</feature>
<keyword evidence="3" id="KW-1185">Reference proteome</keyword>
<evidence type="ECO:0000313" key="2">
    <source>
        <dbReference type="EMBL" id="GJN13415.1"/>
    </source>
</evidence>
<sequence length="140" mass="14674">MSWSPLSRVISPLHHHRRAAPSSLNHVVMPLSCDPCARSLSLRGHGGPSSGDPATAQGDLRLGGGAARDSFAASLHGEEEWAPAISVLVRRGQRSCHHQTARGGRSRGEGVGTGDLHLGGEGPEIAPPLDCTGRRRSGRQ</sequence>
<dbReference type="Proteomes" id="UP001054889">
    <property type="component" value="Unassembled WGS sequence"/>
</dbReference>
<dbReference type="EMBL" id="BQKI01000071">
    <property type="protein sequence ID" value="GJN13415.1"/>
    <property type="molecule type" value="Genomic_DNA"/>
</dbReference>